<accession>A0ABQ1KIS2</accession>
<dbReference type="EMBL" id="BMFC01000003">
    <property type="protein sequence ID" value="GGC00631.1"/>
    <property type="molecule type" value="Genomic_DNA"/>
</dbReference>
<proteinExistence type="predicted"/>
<evidence type="ECO:0000313" key="2">
    <source>
        <dbReference type="Proteomes" id="UP000645462"/>
    </source>
</evidence>
<dbReference type="Proteomes" id="UP000645462">
    <property type="component" value="Unassembled WGS sequence"/>
</dbReference>
<gene>
    <name evidence="1" type="ORF">GCM10011363_16540</name>
</gene>
<keyword evidence="2" id="KW-1185">Reference proteome</keyword>
<name>A0ABQ1KIS2_9RHOB</name>
<dbReference type="SUPFAM" id="SSF82784">
    <property type="entry name" value="OsmC-like"/>
    <property type="match status" value="1"/>
</dbReference>
<organism evidence="1 2">
    <name type="scientific">Marivita lacus</name>
    <dbReference type="NCBI Taxonomy" id="1323742"/>
    <lineage>
        <taxon>Bacteria</taxon>
        <taxon>Pseudomonadati</taxon>
        <taxon>Pseudomonadota</taxon>
        <taxon>Alphaproteobacteria</taxon>
        <taxon>Rhodobacterales</taxon>
        <taxon>Roseobacteraceae</taxon>
        <taxon>Marivita</taxon>
    </lineage>
</organism>
<dbReference type="RefSeq" id="WP_188481558.1">
    <property type="nucleotide sequence ID" value="NZ_BMFC01000003.1"/>
</dbReference>
<dbReference type="InterPro" id="IPR036102">
    <property type="entry name" value="OsmC/Ohrsf"/>
</dbReference>
<dbReference type="Gene3D" id="3.30.300.20">
    <property type="match status" value="1"/>
</dbReference>
<evidence type="ECO:0008006" key="3">
    <source>
        <dbReference type="Google" id="ProtNLM"/>
    </source>
</evidence>
<protein>
    <recommendedName>
        <fullName evidence="3">OsmC family peroxiredoxin</fullName>
    </recommendedName>
</protein>
<dbReference type="InterPro" id="IPR015946">
    <property type="entry name" value="KH_dom-like_a/b"/>
</dbReference>
<dbReference type="Pfam" id="PF02566">
    <property type="entry name" value="OsmC"/>
    <property type="match status" value="1"/>
</dbReference>
<dbReference type="InterPro" id="IPR052924">
    <property type="entry name" value="OsmC/Ohr_hydroprdx_reductase"/>
</dbReference>
<evidence type="ECO:0000313" key="1">
    <source>
        <dbReference type="EMBL" id="GGC00631.1"/>
    </source>
</evidence>
<sequence>MSNMIDPDIIEPSIDPHTKKIGVRHVKATNAAGTRTKIQVRDFEPVYTDEPASLGGTNSAPSPLETVLVVLVGCDGVIINGVANAMGFAYAGVDFACESQIDVRGPKGVPGIRPYFESGKLDITVYSDEPEARFRQLCRNVEFRCPVMNLLAAAKVDMQVTWVQAPAAQYAGSVA</sequence>
<dbReference type="PANTHER" id="PTHR35368:SF1">
    <property type="entry name" value="HYDROPEROXIDE REDUCTASE"/>
    <property type="match status" value="1"/>
</dbReference>
<comment type="caution">
    <text evidence="1">The sequence shown here is derived from an EMBL/GenBank/DDBJ whole genome shotgun (WGS) entry which is preliminary data.</text>
</comment>
<reference evidence="2" key="1">
    <citation type="journal article" date="2019" name="Int. J. Syst. Evol. Microbiol.">
        <title>The Global Catalogue of Microorganisms (GCM) 10K type strain sequencing project: providing services to taxonomists for standard genome sequencing and annotation.</title>
        <authorList>
            <consortium name="The Broad Institute Genomics Platform"/>
            <consortium name="The Broad Institute Genome Sequencing Center for Infectious Disease"/>
            <person name="Wu L."/>
            <person name="Ma J."/>
        </authorList>
    </citation>
    <scope>NUCLEOTIDE SEQUENCE [LARGE SCALE GENOMIC DNA]</scope>
    <source>
        <strain evidence="2">CGMCC 1.12478</strain>
    </source>
</reference>
<dbReference type="InterPro" id="IPR003718">
    <property type="entry name" value="OsmC/Ohr_fam"/>
</dbReference>
<dbReference type="PANTHER" id="PTHR35368">
    <property type="entry name" value="HYDROPEROXIDE REDUCTASE"/>
    <property type="match status" value="1"/>
</dbReference>